<dbReference type="Proteomes" id="UP001465755">
    <property type="component" value="Unassembled WGS sequence"/>
</dbReference>
<evidence type="ECO:0000313" key="1">
    <source>
        <dbReference type="EMBL" id="KAK9789020.1"/>
    </source>
</evidence>
<organism evidence="1 2">
    <name type="scientific">Symbiochloris irregularis</name>
    <dbReference type="NCBI Taxonomy" id="706552"/>
    <lineage>
        <taxon>Eukaryota</taxon>
        <taxon>Viridiplantae</taxon>
        <taxon>Chlorophyta</taxon>
        <taxon>core chlorophytes</taxon>
        <taxon>Trebouxiophyceae</taxon>
        <taxon>Trebouxiales</taxon>
        <taxon>Trebouxiaceae</taxon>
        <taxon>Symbiochloris</taxon>
    </lineage>
</organism>
<proteinExistence type="predicted"/>
<sequence length="289" mass="31767">MSEYKITIRFTCDPVNNPSAVERTYRTDAPYRVKDIQKDLEDSSRGKWKGTVTRADAPSQPLGCTHLLDPNVQCLLVVDNAGAEAERRKDAKFLAQGLAEFLQKPSRAKGFSAANTADARQLLLDLNLAEVDGSVLFPITAPPSTAAEPGFDLSRSLNEDTGAKQFMAYHLKQLEALGRELDCFERPDEAAVKSPLNAGSTVFDAYKPQAISTMLGACAYSNFPVLCGLTDGVQHHLMLVEGKDLIFWLDLEPRIAYFKIAGHLNSLQALELGNLQDIELEAIPEDVQR</sequence>
<dbReference type="EMBL" id="JALJOQ010000217">
    <property type="protein sequence ID" value="KAK9789020.1"/>
    <property type="molecule type" value="Genomic_DNA"/>
</dbReference>
<keyword evidence="2" id="KW-1185">Reference proteome</keyword>
<evidence type="ECO:0000313" key="2">
    <source>
        <dbReference type="Proteomes" id="UP001465755"/>
    </source>
</evidence>
<gene>
    <name evidence="1" type="ORF">WJX73_009857</name>
</gene>
<accession>A0AAW1NK57</accession>
<protein>
    <submittedName>
        <fullName evidence="1">Uncharacterized protein</fullName>
    </submittedName>
</protein>
<name>A0AAW1NK57_9CHLO</name>
<reference evidence="1 2" key="1">
    <citation type="journal article" date="2024" name="Nat. Commun.">
        <title>Phylogenomics reveals the evolutionary origins of lichenization in chlorophyte algae.</title>
        <authorList>
            <person name="Puginier C."/>
            <person name="Libourel C."/>
            <person name="Otte J."/>
            <person name="Skaloud P."/>
            <person name="Haon M."/>
            <person name="Grisel S."/>
            <person name="Petersen M."/>
            <person name="Berrin J.G."/>
            <person name="Delaux P.M."/>
            <person name="Dal Grande F."/>
            <person name="Keller J."/>
        </authorList>
    </citation>
    <scope>NUCLEOTIDE SEQUENCE [LARGE SCALE GENOMIC DNA]</scope>
    <source>
        <strain evidence="1 2">SAG 2036</strain>
    </source>
</reference>
<dbReference type="AlphaFoldDB" id="A0AAW1NK57"/>
<comment type="caution">
    <text evidence="1">The sequence shown here is derived from an EMBL/GenBank/DDBJ whole genome shotgun (WGS) entry which is preliminary data.</text>
</comment>